<name>A0ABP9S3F2_9ACTN</name>
<dbReference type="Gene3D" id="3.90.850.10">
    <property type="entry name" value="Fumarylacetoacetase-like, C-terminal domain"/>
    <property type="match status" value="1"/>
</dbReference>
<protein>
    <submittedName>
        <fullName evidence="4">Fumarylacetoacetate hydrolase family protein</fullName>
    </submittedName>
</protein>
<reference evidence="5" key="1">
    <citation type="journal article" date="2019" name="Int. J. Syst. Evol. Microbiol.">
        <title>The Global Catalogue of Microorganisms (GCM) 10K type strain sequencing project: providing services to taxonomists for standard genome sequencing and annotation.</title>
        <authorList>
            <consortium name="The Broad Institute Genomics Platform"/>
            <consortium name="The Broad Institute Genome Sequencing Center for Infectious Disease"/>
            <person name="Wu L."/>
            <person name="Ma J."/>
        </authorList>
    </citation>
    <scope>NUCLEOTIDE SEQUENCE [LARGE SCALE GENOMIC DNA]</scope>
    <source>
        <strain evidence="5">JCM 18304</strain>
    </source>
</reference>
<accession>A0ABP9S3F2</accession>
<dbReference type="InterPro" id="IPR011234">
    <property type="entry name" value="Fumarylacetoacetase-like_C"/>
</dbReference>
<keyword evidence="2" id="KW-0479">Metal-binding</keyword>
<dbReference type="PANTHER" id="PTHR42796">
    <property type="entry name" value="FUMARYLACETOACETATE HYDROLASE DOMAIN-CONTAINING PROTEIN 2A-RELATED"/>
    <property type="match status" value="1"/>
</dbReference>
<evidence type="ECO:0000256" key="1">
    <source>
        <dbReference type="ARBA" id="ARBA00010211"/>
    </source>
</evidence>
<sequence>MSIQIVRYASAGDVGIGLRDGDTATVRALAAPSLAALLREGRAALREAVESPGEVVPDARLLPPVDGLTEVWAAGVTYLRSSQARQEESQVADVYSRVYDASRPELFFKSPAWRVCGDGEPIGVRVDSDIDVPEPELGLVCDARGDLIGLTVCDDVSSRSIEGENPLYLPQAKIYSGSCALGPGIVPIWQLPDPAALDIAVTVLRDGAPAWSGRTSTARMRRGFDELIEYLFRQATFPDGVILSTGTGLVPDLDFSLAPDDEVVIEIEGVGRLANPVRRATDEAFAWLTPAPDRRPA</sequence>
<dbReference type="PANTHER" id="PTHR42796:SF7">
    <property type="entry name" value="2-DEHYDRO-3-DEOXY-D-ARABINONATE DEHYDRATASE"/>
    <property type="match status" value="1"/>
</dbReference>
<dbReference type="RefSeq" id="WP_345632341.1">
    <property type="nucleotide sequence ID" value="NZ_BAABJQ010000013.1"/>
</dbReference>
<organism evidence="4 5">
    <name type="scientific">Rugosimonospora acidiphila</name>
    <dbReference type="NCBI Taxonomy" id="556531"/>
    <lineage>
        <taxon>Bacteria</taxon>
        <taxon>Bacillati</taxon>
        <taxon>Actinomycetota</taxon>
        <taxon>Actinomycetes</taxon>
        <taxon>Micromonosporales</taxon>
        <taxon>Micromonosporaceae</taxon>
        <taxon>Rugosimonospora</taxon>
    </lineage>
</organism>
<dbReference type="GO" id="GO:0016787">
    <property type="term" value="F:hydrolase activity"/>
    <property type="evidence" value="ECO:0007669"/>
    <property type="project" value="UniProtKB-KW"/>
</dbReference>
<comment type="similarity">
    <text evidence="1">Belongs to the FAH family.</text>
</comment>
<gene>
    <name evidence="4" type="ORF">GCM10023322_43870</name>
</gene>
<dbReference type="SUPFAM" id="SSF56529">
    <property type="entry name" value="FAH"/>
    <property type="match status" value="1"/>
</dbReference>
<comment type="caution">
    <text evidence="4">The sequence shown here is derived from an EMBL/GenBank/DDBJ whole genome shotgun (WGS) entry which is preliminary data.</text>
</comment>
<dbReference type="EMBL" id="BAABJQ010000013">
    <property type="protein sequence ID" value="GAA5189947.1"/>
    <property type="molecule type" value="Genomic_DNA"/>
</dbReference>
<dbReference type="InterPro" id="IPR051121">
    <property type="entry name" value="FAH"/>
</dbReference>
<feature type="domain" description="Fumarylacetoacetase-like C-terminal" evidence="3">
    <location>
        <begin position="101"/>
        <end position="278"/>
    </location>
</feature>
<evidence type="ECO:0000256" key="2">
    <source>
        <dbReference type="ARBA" id="ARBA00022723"/>
    </source>
</evidence>
<dbReference type="Proteomes" id="UP001501570">
    <property type="component" value="Unassembled WGS sequence"/>
</dbReference>
<proteinExistence type="inferred from homology"/>
<evidence type="ECO:0000259" key="3">
    <source>
        <dbReference type="Pfam" id="PF01557"/>
    </source>
</evidence>
<keyword evidence="4" id="KW-0378">Hydrolase</keyword>
<dbReference type="Pfam" id="PF01557">
    <property type="entry name" value="FAA_hydrolase"/>
    <property type="match status" value="1"/>
</dbReference>
<keyword evidence="5" id="KW-1185">Reference proteome</keyword>
<evidence type="ECO:0000313" key="4">
    <source>
        <dbReference type="EMBL" id="GAA5189947.1"/>
    </source>
</evidence>
<evidence type="ECO:0000313" key="5">
    <source>
        <dbReference type="Proteomes" id="UP001501570"/>
    </source>
</evidence>
<dbReference type="InterPro" id="IPR036663">
    <property type="entry name" value="Fumarylacetoacetase_C_sf"/>
</dbReference>